<reference evidence="5" key="1">
    <citation type="journal article" date="2020" name="Phytopathology">
        <title>Genome sequence of the chestnut blight fungus Cryphonectria parasitica EP155: A fundamental resource for an archetypical invasive plant pathogen.</title>
        <authorList>
            <person name="Crouch J.A."/>
            <person name="Dawe A."/>
            <person name="Aerts A."/>
            <person name="Barry K."/>
            <person name="Churchill A.C.L."/>
            <person name="Grimwood J."/>
            <person name="Hillman B."/>
            <person name="Milgroom M.G."/>
            <person name="Pangilinan J."/>
            <person name="Smith M."/>
            <person name="Salamov A."/>
            <person name="Schmutz J."/>
            <person name="Yadav J."/>
            <person name="Grigoriev I.V."/>
            <person name="Nuss D."/>
        </authorList>
    </citation>
    <scope>NUCLEOTIDE SEQUENCE</scope>
    <source>
        <strain evidence="5">EP155</strain>
    </source>
</reference>
<sequence length="263" mass="29758">MVAMPSPADCSICFDTHSIALPLKALNPCGHLLHETCVREWQLARNKDGLSAFLECAICRARLEKPYFASVWITPLIDEAAEASKHRADNERLSLKLQETARETEQAKKEALHWEIEARKAKSLLESCQERVQSSDSNAKYWQKETEEAHDSTAFWQAQSLKDFETSQTLVSQIRDIVDGYERGEPSFKDPRSGVTKQHKRKLEDNTSPPRTKRQKVVRQSHGNTPDSSTTLERSNPPCPPYCYPAQQMENGGEGNPIDLTFS</sequence>
<proteinExistence type="predicted"/>
<protein>
    <recommendedName>
        <fullName evidence="4">RING-type domain-containing protein</fullName>
    </recommendedName>
</protein>
<dbReference type="Gene3D" id="3.30.40.10">
    <property type="entry name" value="Zinc/RING finger domain, C3HC4 (zinc finger)"/>
    <property type="match status" value="1"/>
</dbReference>
<accession>A0A9P5CS58</accession>
<evidence type="ECO:0000256" key="1">
    <source>
        <dbReference type="PROSITE-ProRule" id="PRU00175"/>
    </source>
</evidence>
<organism evidence="5 6">
    <name type="scientific">Cryphonectria parasitica (strain ATCC 38755 / EP155)</name>
    <dbReference type="NCBI Taxonomy" id="660469"/>
    <lineage>
        <taxon>Eukaryota</taxon>
        <taxon>Fungi</taxon>
        <taxon>Dikarya</taxon>
        <taxon>Ascomycota</taxon>
        <taxon>Pezizomycotina</taxon>
        <taxon>Sordariomycetes</taxon>
        <taxon>Sordariomycetidae</taxon>
        <taxon>Diaporthales</taxon>
        <taxon>Cryphonectriaceae</taxon>
        <taxon>Cryphonectria-Endothia species complex</taxon>
        <taxon>Cryphonectria</taxon>
    </lineage>
</organism>
<evidence type="ECO:0000259" key="4">
    <source>
        <dbReference type="PROSITE" id="PS50089"/>
    </source>
</evidence>
<name>A0A9P5CS58_CRYP1</name>
<dbReference type="SUPFAM" id="SSF57850">
    <property type="entry name" value="RING/U-box"/>
    <property type="match status" value="1"/>
</dbReference>
<dbReference type="EMBL" id="MU032345">
    <property type="protein sequence ID" value="KAF3768227.1"/>
    <property type="molecule type" value="Genomic_DNA"/>
</dbReference>
<keyword evidence="6" id="KW-1185">Reference proteome</keyword>
<comment type="caution">
    <text evidence="5">The sequence shown here is derived from an EMBL/GenBank/DDBJ whole genome shotgun (WGS) entry which is preliminary data.</text>
</comment>
<dbReference type="PROSITE" id="PS50089">
    <property type="entry name" value="ZF_RING_2"/>
    <property type="match status" value="1"/>
</dbReference>
<dbReference type="InterPro" id="IPR001841">
    <property type="entry name" value="Znf_RING"/>
</dbReference>
<dbReference type="RefSeq" id="XP_040779188.1">
    <property type="nucleotide sequence ID" value="XM_040915343.1"/>
</dbReference>
<keyword evidence="1" id="KW-0863">Zinc-finger</keyword>
<dbReference type="AlphaFoldDB" id="A0A9P5CS58"/>
<gene>
    <name evidence="5" type="ORF">M406DRAFT_109216</name>
</gene>
<dbReference type="GeneID" id="63832472"/>
<feature type="region of interest" description="Disordered" evidence="3">
    <location>
        <begin position="182"/>
        <end position="263"/>
    </location>
</feature>
<dbReference type="InterPro" id="IPR013083">
    <property type="entry name" value="Znf_RING/FYVE/PHD"/>
</dbReference>
<dbReference type="GO" id="GO:0008270">
    <property type="term" value="F:zinc ion binding"/>
    <property type="evidence" value="ECO:0007669"/>
    <property type="project" value="UniProtKB-KW"/>
</dbReference>
<keyword evidence="2" id="KW-0175">Coiled coil</keyword>
<feature type="compositionally biased region" description="Basic and acidic residues" evidence="3">
    <location>
        <begin position="182"/>
        <end position="192"/>
    </location>
</feature>
<evidence type="ECO:0000256" key="2">
    <source>
        <dbReference type="SAM" id="Coils"/>
    </source>
</evidence>
<feature type="domain" description="RING-type" evidence="4">
    <location>
        <begin position="10"/>
        <end position="60"/>
    </location>
</feature>
<evidence type="ECO:0000256" key="3">
    <source>
        <dbReference type="SAM" id="MobiDB-lite"/>
    </source>
</evidence>
<keyword evidence="1" id="KW-0862">Zinc</keyword>
<evidence type="ECO:0000313" key="6">
    <source>
        <dbReference type="Proteomes" id="UP000803844"/>
    </source>
</evidence>
<dbReference type="Pfam" id="PF13639">
    <property type="entry name" value="zf-RING_2"/>
    <property type="match status" value="1"/>
</dbReference>
<evidence type="ECO:0000313" key="5">
    <source>
        <dbReference type="EMBL" id="KAF3768227.1"/>
    </source>
</evidence>
<dbReference type="SMART" id="SM00184">
    <property type="entry name" value="RING"/>
    <property type="match status" value="1"/>
</dbReference>
<keyword evidence="1" id="KW-0479">Metal-binding</keyword>
<dbReference type="Proteomes" id="UP000803844">
    <property type="component" value="Unassembled WGS sequence"/>
</dbReference>
<feature type="compositionally biased region" description="Polar residues" evidence="3">
    <location>
        <begin position="221"/>
        <end position="234"/>
    </location>
</feature>
<feature type="coiled-coil region" evidence="2">
    <location>
        <begin position="83"/>
        <end position="117"/>
    </location>
</feature>